<evidence type="ECO:0000256" key="3">
    <source>
        <dbReference type="ARBA" id="ARBA00022540"/>
    </source>
</evidence>
<dbReference type="GO" id="GO:0003743">
    <property type="term" value="F:translation initiation factor activity"/>
    <property type="evidence" value="ECO:0007669"/>
    <property type="project" value="UniProtKB-UniRule"/>
</dbReference>
<organism evidence="10 11">
    <name type="scientific">Candidatus Yanofskybacteria bacterium RIFCSPLOWO2_12_FULL_43_11b</name>
    <dbReference type="NCBI Taxonomy" id="1802710"/>
    <lineage>
        <taxon>Bacteria</taxon>
        <taxon>Candidatus Yanofskyibacteriota</taxon>
    </lineage>
</organism>
<evidence type="ECO:0000256" key="5">
    <source>
        <dbReference type="ARBA" id="ARBA00022917"/>
    </source>
</evidence>
<dbReference type="AlphaFoldDB" id="A0A1F8H876"/>
<name>A0A1F8H876_9BACT</name>
<dbReference type="InterPro" id="IPR009000">
    <property type="entry name" value="Transl_B-barrel_sf"/>
</dbReference>
<dbReference type="NCBIfam" id="TIGR00231">
    <property type="entry name" value="small_GTP"/>
    <property type="match status" value="1"/>
</dbReference>
<dbReference type="InterPro" id="IPR015760">
    <property type="entry name" value="TIF_IF2"/>
</dbReference>
<accession>A0A1F8H876</accession>
<gene>
    <name evidence="10" type="ORF">A3G51_01100</name>
</gene>
<dbReference type="PROSITE" id="PS51722">
    <property type="entry name" value="G_TR_2"/>
    <property type="match status" value="1"/>
</dbReference>
<evidence type="ECO:0000313" key="11">
    <source>
        <dbReference type="Proteomes" id="UP000177745"/>
    </source>
</evidence>
<comment type="similarity">
    <text evidence="1 8">Belongs to the TRAFAC class translation factor GTPase superfamily. Classic translation factor GTPase family. IF-2 subfamily.</text>
</comment>
<dbReference type="EMBL" id="MGKY01000023">
    <property type="protein sequence ID" value="OGN33156.1"/>
    <property type="molecule type" value="Genomic_DNA"/>
</dbReference>
<dbReference type="InterPro" id="IPR000178">
    <property type="entry name" value="TF_IF2_bacterial-like"/>
</dbReference>
<dbReference type="InterPro" id="IPR005225">
    <property type="entry name" value="Small_GTP-bd"/>
</dbReference>
<protein>
    <recommendedName>
        <fullName evidence="2 7">Translation initiation factor IF-2</fullName>
    </recommendedName>
</protein>
<dbReference type="SUPFAM" id="SSF50447">
    <property type="entry name" value="Translation proteins"/>
    <property type="match status" value="2"/>
</dbReference>
<dbReference type="NCBIfam" id="TIGR00487">
    <property type="entry name" value="IF-2"/>
    <property type="match status" value="1"/>
</dbReference>
<dbReference type="SUPFAM" id="SSF52156">
    <property type="entry name" value="Initiation factor IF2/eIF5b, domain 3"/>
    <property type="match status" value="1"/>
</dbReference>
<keyword evidence="5 8" id="KW-0648">Protein biosynthesis</keyword>
<dbReference type="InterPro" id="IPR053905">
    <property type="entry name" value="EF-G-like_DII"/>
</dbReference>
<evidence type="ECO:0000256" key="7">
    <source>
        <dbReference type="NCBIfam" id="TIGR00487"/>
    </source>
</evidence>
<dbReference type="SUPFAM" id="SSF52540">
    <property type="entry name" value="P-loop containing nucleoside triphosphate hydrolases"/>
    <property type="match status" value="1"/>
</dbReference>
<reference evidence="10 11" key="1">
    <citation type="journal article" date="2016" name="Nat. Commun.">
        <title>Thousands of microbial genomes shed light on interconnected biogeochemical processes in an aquifer system.</title>
        <authorList>
            <person name="Anantharaman K."/>
            <person name="Brown C.T."/>
            <person name="Hug L.A."/>
            <person name="Sharon I."/>
            <person name="Castelle C.J."/>
            <person name="Probst A.J."/>
            <person name="Thomas B.C."/>
            <person name="Singh A."/>
            <person name="Wilkins M.J."/>
            <person name="Karaoz U."/>
            <person name="Brodie E.L."/>
            <person name="Williams K.H."/>
            <person name="Hubbard S.S."/>
            <person name="Banfield J.F."/>
        </authorList>
    </citation>
    <scope>NUCLEOTIDE SEQUENCE [LARGE SCALE GENOMIC DNA]</scope>
</reference>
<comment type="caution">
    <text evidence="10">The sequence shown here is derived from an EMBL/GenBank/DDBJ whole genome shotgun (WGS) entry which is preliminary data.</text>
</comment>
<dbReference type="SMART" id="SM00173">
    <property type="entry name" value="RAS"/>
    <property type="match status" value="1"/>
</dbReference>
<evidence type="ECO:0000256" key="4">
    <source>
        <dbReference type="ARBA" id="ARBA00022741"/>
    </source>
</evidence>
<dbReference type="InterPro" id="IPR000795">
    <property type="entry name" value="T_Tr_GTP-bd_dom"/>
</dbReference>
<dbReference type="Pfam" id="PF22042">
    <property type="entry name" value="EF-G_D2"/>
    <property type="match status" value="1"/>
</dbReference>
<dbReference type="Gene3D" id="2.40.30.10">
    <property type="entry name" value="Translation factors"/>
    <property type="match status" value="2"/>
</dbReference>
<dbReference type="CDD" id="cd03702">
    <property type="entry name" value="IF2_mtIF2_II"/>
    <property type="match status" value="1"/>
</dbReference>
<keyword evidence="4" id="KW-0547">Nucleotide-binding</keyword>
<comment type="function">
    <text evidence="8">One of the essential components for the initiation of protein synthesis. Protects formylmethionyl-tRNA from spontaneous hydrolysis and promotes its binding to the 30S ribosomal subunits. Also involved in the hydrolysis of GTP during the formation of the 70S ribosomal complex.</text>
</comment>
<dbReference type="PANTHER" id="PTHR43381:SF4">
    <property type="entry name" value="EUKARYOTIC TRANSLATION INITIATION FACTOR 5B"/>
    <property type="match status" value="1"/>
</dbReference>
<dbReference type="Gene3D" id="3.40.50.300">
    <property type="entry name" value="P-loop containing nucleotide triphosphate hydrolases"/>
    <property type="match status" value="1"/>
</dbReference>
<dbReference type="FunFam" id="3.40.50.10050:FF:000001">
    <property type="entry name" value="Translation initiation factor IF-2"/>
    <property type="match status" value="1"/>
</dbReference>
<evidence type="ECO:0000256" key="8">
    <source>
        <dbReference type="RuleBase" id="RU000644"/>
    </source>
</evidence>
<evidence type="ECO:0000259" key="9">
    <source>
        <dbReference type="PROSITE" id="PS51722"/>
    </source>
</evidence>
<dbReference type="GO" id="GO:0003924">
    <property type="term" value="F:GTPase activity"/>
    <property type="evidence" value="ECO:0007669"/>
    <property type="project" value="InterPro"/>
</dbReference>
<evidence type="ECO:0000256" key="1">
    <source>
        <dbReference type="ARBA" id="ARBA00007733"/>
    </source>
</evidence>
<keyword evidence="3 8" id="KW-0396">Initiation factor</keyword>
<dbReference type="Gene3D" id="3.40.50.10050">
    <property type="entry name" value="Translation initiation factor IF- 2, domain 3"/>
    <property type="match status" value="1"/>
</dbReference>
<feature type="domain" description="Tr-type G" evidence="9">
    <location>
        <begin position="12"/>
        <end position="181"/>
    </location>
</feature>
<evidence type="ECO:0000313" key="10">
    <source>
        <dbReference type="EMBL" id="OGN33156.1"/>
    </source>
</evidence>
<dbReference type="CDD" id="cd01887">
    <property type="entry name" value="IF2_eIF5B"/>
    <property type="match status" value="1"/>
</dbReference>
<dbReference type="Pfam" id="PF00009">
    <property type="entry name" value="GTP_EFTU"/>
    <property type="match status" value="1"/>
</dbReference>
<dbReference type="InterPro" id="IPR036925">
    <property type="entry name" value="TIF_IF2_dom3_sf"/>
</dbReference>
<dbReference type="Pfam" id="PF11987">
    <property type="entry name" value="IF-2"/>
    <property type="match status" value="1"/>
</dbReference>
<dbReference type="GO" id="GO:0005525">
    <property type="term" value="F:GTP binding"/>
    <property type="evidence" value="ECO:0007669"/>
    <property type="project" value="UniProtKB-KW"/>
</dbReference>
<evidence type="ECO:0000256" key="2">
    <source>
        <dbReference type="ARBA" id="ARBA00020675"/>
    </source>
</evidence>
<dbReference type="Proteomes" id="UP000177745">
    <property type="component" value="Unassembled WGS sequence"/>
</dbReference>
<evidence type="ECO:0000256" key="6">
    <source>
        <dbReference type="ARBA" id="ARBA00023134"/>
    </source>
</evidence>
<dbReference type="InterPro" id="IPR044145">
    <property type="entry name" value="IF2_II"/>
</dbReference>
<dbReference type="PANTHER" id="PTHR43381">
    <property type="entry name" value="TRANSLATION INITIATION FACTOR IF-2-RELATED"/>
    <property type="match status" value="1"/>
</dbReference>
<dbReference type="InterPro" id="IPR023115">
    <property type="entry name" value="TIF_IF2_dom3"/>
</dbReference>
<keyword evidence="6" id="KW-0342">GTP-binding</keyword>
<sequence length="519" mass="56421">MADNKNKEVKNMRPPVVVVLGHVDHGKTKLLDTIRKTKVAEGESGGITQHIGAYQTNVNGKIITFLDTPGHEAFTAIRSRGAKVADIAILVIAADESVKPQTKEAIKIIKEEKIPFIVALNKIDKEGANVQKVKQDLATEDVLVEDWGGKVPVIEISAKTNRNIDALLDMVLLVAELEELNEDLSSPSQGIIIESNLDKRRGYVATALVNKGVLSAGDFIVAGTVVGKIKSMEDFTGKATKQAKPSQPVLITGWPTAPDIGKEFVVAPDKDEAVRIAEGNVNLAPLFSFFKGSVETGDENKKFLNLVFKSDVSSSLEAIEVSLKAIKSQEVGYRVISYDIGNISEADIKTAIASKCQVIGFRVGTEESAKKLADKEGVKISNFEIIYELIEYVRNEMSELLGAEIKKNQLGKLKVLAVFKKDARSQIFGGRVISGKVVRGAMGDATRPSLKASEGEARNDSIVVSGKIGQLQHDKEDMPEVKEGLEAGIRFDAVTKDFPDVKVGDILDIYEEERIKRSI</sequence>
<dbReference type="InterPro" id="IPR027417">
    <property type="entry name" value="P-loop_NTPase"/>
</dbReference>
<dbReference type="GO" id="GO:0005737">
    <property type="term" value="C:cytoplasm"/>
    <property type="evidence" value="ECO:0007669"/>
    <property type="project" value="UniProtKB-UniRule"/>
</dbReference>
<dbReference type="FunFam" id="3.40.50.300:FF:000019">
    <property type="entry name" value="Translation initiation factor IF-2"/>
    <property type="match status" value="1"/>
</dbReference>
<proteinExistence type="inferred from homology"/>